<keyword evidence="1" id="KW-0479">Metal-binding</keyword>
<dbReference type="SMART" id="SM00154">
    <property type="entry name" value="ZnF_AN1"/>
    <property type="match status" value="1"/>
</dbReference>
<dbReference type="Proteomes" id="UP000003163">
    <property type="component" value="Unassembled WGS sequence"/>
</dbReference>
<evidence type="ECO:0000313" key="8">
    <source>
        <dbReference type="Proteomes" id="UP000003163"/>
    </source>
</evidence>
<sequence length="116" mass="13685">MKNQVEESVAPALKRKTDDYKEDPLKKRKKPSKIREHSKENSIKEEGAKEAKIQCAKCKKKLRVSNNFVCRCGFIFCALHRFDDQHDCSYDFVKDGKEMLQKNNPKVYRGKMDRSW</sequence>
<dbReference type="PROSITE" id="PS51039">
    <property type="entry name" value="ZF_AN1"/>
    <property type="match status" value="1"/>
</dbReference>
<dbReference type="InterPro" id="IPR000058">
    <property type="entry name" value="Znf_AN1"/>
</dbReference>
<keyword evidence="3" id="KW-0862">Zinc</keyword>
<accession>J9D9C7</accession>
<evidence type="ECO:0000256" key="2">
    <source>
        <dbReference type="ARBA" id="ARBA00022771"/>
    </source>
</evidence>
<name>J9D9C7_EDHAE</name>
<evidence type="ECO:0000256" key="4">
    <source>
        <dbReference type="PROSITE-ProRule" id="PRU00449"/>
    </source>
</evidence>
<organism evidence="7 8">
    <name type="scientific">Edhazardia aedis (strain USNM 41457)</name>
    <name type="common">Microsporidian parasite</name>
    <dbReference type="NCBI Taxonomy" id="1003232"/>
    <lineage>
        <taxon>Eukaryota</taxon>
        <taxon>Fungi</taxon>
        <taxon>Fungi incertae sedis</taxon>
        <taxon>Microsporidia</taxon>
        <taxon>Edhazardia</taxon>
    </lineage>
</organism>
<dbReference type="GO" id="GO:0008270">
    <property type="term" value="F:zinc ion binding"/>
    <property type="evidence" value="ECO:0007669"/>
    <property type="project" value="UniProtKB-KW"/>
</dbReference>
<evidence type="ECO:0000256" key="5">
    <source>
        <dbReference type="SAM" id="MobiDB-lite"/>
    </source>
</evidence>
<evidence type="ECO:0000256" key="3">
    <source>
        <dbReference type="ARBA" id="ARBA00022833"/>
    </source>
</evidence>
<reference evidence="7 8" key="1">
    <citation type="submission" date="2011-08" db="EMBL/GenBank/DDBJ databases">
        <authorList>
            <person name="Liu Z.J."/>
            <person name="Shi F.L."/>
            <person name="Lu J.Q."/>
            <person name="Li M."/>
            <person name="Wang Z.L."/>
        </authorList>
    </citation>
    <scope>NUCLEOTIDE SEQUENCE [LARGE SCALE GENOMIC DNA]</scope>
    <source>
        <strain evidence="7 8">USNM 41457</strain>
    </source>
</reference>
<dbReference type="InterPro" id="IPR035896">
    <property type="entry name" value="AN1-like_Znf"/>
</dbReference>
<feature type="domain" description="AN1-type" evidence="6">
    <location>
        <begin position="49"/>
        <end position="96"/>
    </location>
</feature>
<feature type="compositionally biased region" description="Basic and acidic residues" evidence="5">
    <location>
        <begin position="33"/>
        <end position="50"/>
    </location>
</feature>
<dbReference type="SUPFAM" id="SSF118310">
    <property type="entry name" value="AN1-like Zinc finger"/>
    <property type="match status" value="1"/>
</dbReference>
<gene>
    <name evidence="7" type="ORF">EDEG_01606</name>
</gene>
<dbReference type="PANTHER" id="PTHR10634">
    <property type="entry name" value="AN1-TYPE ZINC FINGER PROTEIN"/>
    <property type="match status" value="1"/>
</dbReference>
<proteinExistence type="predicted"/>
<evidence type="ECO:0000259" key="6">
    <source>
        <dbReference type="PROSITE" id="PS51039"/>
    </source>
</evidence>
<evidence type="ECO:0000256" key="1">
    <source>
        <dbReference type="ARBA" id="ARBA00022723"/>
    </source>
</evidence>
<dbReference type="InterPro" id="IPR050652">
    <property type="entry name" value="AN1_A20_ZnFinger"/>
</dbReference>
<keyword evidence="8" id="KW-1185">Reference proteome</keyword>
<dbReference type="Pfam" id="PF01428">
    <property type="entry name" value="zf-AN1"/>
    <property type="match status" value="1"/>
</dbReference>
<dbReference type="EMBL" id="AFBI03000024">
    <property type="protein sequence ID" value="EJW04084.1"/>
    <property type="molecule type" value="Genomic_DNA"/>
</dbReference>
<dbReference type="HOGENOM" id="CLU_057016_6_1_1"/>
<dbReference type="AlphaFoldDB" id="J9D9C7"/>
<dbReference type="Gene3D" id="4.10.1110.10">
    <property type="entry name" value="AN1-like Zinc finger"/>
    <property type="match status" value="1"/>
</dbReference>
<dbReference type="InParanoid" id="J9D9C7"/>
<dbReference type="STRING" id="1003232.J9D9C7"/>
<keyword evidence="2 4" id="KW-0863">Zinc-finger</keyword>
<reference evidence="8" key="2">
    <citation type="submission" date="2015-07" db="EMBL/GenBank/DDBJ databases">
        <title>Contrasting host-pathogen interactions and genome evolution in two generalist and specialist microsporidian pathogens of mosquitoes.</title>
        <authorList>
            <consortium name="The Broad Institute Genomics Platform"/>
            <consortium name="The Broad Institute Genome Sequencing Center for Infectious Disease"/>
            <person name="Cuomo C.A."/>
            <person name="Sanscrainte N.D."/>
            <person name="Goldberg J.M."/>
            <person name="Heiman D."/>
            <person name="Young S."/>
            <person name="Zeng Q."/>
            <person name="Becnel J.J."/>
            <person name="Birren B.W."/>
        </authorList>
    </citation>
    <scope>NUCLEOTIDE SEQUENCE [LARGE SCALE GENOMIC DNA]</scope>
    <source>
        <strain evidence="8">USNM 41457</strain>
    </source>
</reference>
<dbReference type="VEuPathDB" id="MicrosporidiaDB:EDEG_01606"/>
<feature type="region of interest" description="Disordered" evidence="5">
    <location>
        <begin position="1"/>
        <end position="50"/>
    </location>
</feature>
<dbReference type="OMA" id="CAKHRYS"/>
<evidence type="ECO:0000313" key="7">
    <source>
        <dbReference type="EMBL" id="EJW04084.1"/>
    </source>
</evidence>
<dbReference type="OrthoDB" id="428577at2759"/>
<feature type="compositionally biased region" description="Basic and acidic residues" evidence="5">
    <location>
        <begin position="15"/>
        <end position="25"/>
    </location>
</feature>
<comment type="caution">
    <text evidence="7">The sequence shown here is derived from an EMBL/GenBank/DDBJ whole genome shotgun (WGS) entry which is preliminary data.</text>
</comment>
<protein>
    <recommendedName>
        <fullName evidence="6">AN1-type domain-containing protein</fullName>
    </recommendedName>
</protein>